<dbReference type="CDD" id="cd14014">
    <property type="entry name" value="STKc_PknB_like"/>
    <property type="match status" value="1"/>
</dbReference>
<keyword evidence="4" id="KW-0067">ATP-binding</keyword>
<keyword evidence="9" id="KW-1185">Reference proteome</keyword>
<evidence type="ECO:0000256" key="3">
    <source>
        <dbReference type="ARBA" id="ARBA00022777"/>
    </source>
</evidence>
<protein>
    <submittedName>
        <fullName evidence="8">Serine/threonine protein kinase</fullName>
    </submittedName>
</protein>
<proteinExistence type="predicted"/>
<reference evidence="8 9" key="1">
    <citation type="submission" date="2018-08" db="EMBL/GenBank/DDBJ databases">
        <title>Lysobacter sp. zong2l5, whole genome shotgun sequence.</title>
        <authorList>
            <person name="Zhang X."/>
            <person name="Feng G."/>
            <person name="Zhu H."/>
        </authorList>
    </citation>
    <scope>NUCLEOTIDE SEQUENCE [LARGE SCALE GENOMIC DNA]</scope>
    <source>
        <strain evidence="9">zong2l5</strain>
    </source>
</reference>
<dbReference type="InterPro" id="IPR011009">
    <property type="entry name" value="Kinase-like_dom_sf"/>
</dbReference>
<evidence type="ECO:0000256" key="2">
    <source>
        <dbReference type="ARBA" id="ARBA00022741"/>
    </source>
</evidence>
<accession>A0A371K054</accession>
<gene>
    <name evidence="8" type="ORF">DX914_13745</name>
</gene>
<dbReference type="SMART" id="SM00220">
    <property type="entry name" value="S_TKc"/>
    <property type="match status" value="1"/>
</dbReference>
<keyword evidence="2" id="KW-0547">Nucleotide-binding</keyword>
<dbReference type="Gene3D" id="3.30.200.20">
    <property type="entry name" value="Phosphorylase Kinase, domain 1"/>
    <property type="match status" value="1"/>
</dbReference>
<dbReference type="PANTHER" id="PTHR43289:SF6">
    <property type="entry name" value="SERINE_THREONINE-PROTEIN KINASE NEKL-3"/>
    <property type="match status" value="1"/>
</dbReference>
<dbReference type="SUPFAM" id="SSF56112">
    <property type="entry name" value="Protein kinase-like (PK-like)"/>
    <property type="match status" value="1"/>
</dbReference>
<keyword evidence="3 8" id="KW-0418">Kinase</keyword>
<dbReference type="PROSITE" id="PS50011">
    <property type="entry name" value="PROTEIN_KINASE_DOM"/>
    <property type="match status" value="1"/>
</dbReference>
<evidence type="ECO:0000313" key="9">
    <source>
        <dbReference type="Proteomes" id="UP000264492"/>
    </source>
</evidence>
<name>A0A371K054_9GAMM</name>
<keyword evidence="6" id="KW-0812">Transmembrane</keyword>
<feature type="region of interest" description="Disordered" evidence="5">
    <location>
        <begin position="313"/>
        <end position="338"/>
    </location>
</feature>
<dbReference type="InterPro" id="IPR011990">
    <property type="entry name" value="TPR-like_helical_dom_sf"/>
</dbReference>
<dbReference type="Gene3D" id="1.10.510.10">
    <property type="entry name" value="Transferase(Phosphotransferase) domain 1"/>
    <property type="match status" value="1"/>
</dbReference>
<evidence type="ECO:0000313" key="8">
    <source>
        <dbReference type="EMBL" id="RDZ27301.1"/>
    </source>
</evidence>
<sequence>MPPSPSAAIRTKLRALALFDRYTDLGEAARAGMRDSLTHSDPELLTALLALVAAAAAPSPLDTPALETVARREQPAPPADEAVCETRIGTRLGPWRIHRAIADGGMGTVYEAYRDDGEYQKRVALKCVRSRLISPALMNAFLAERSHLAALDHPGIADLLDGGIGSDGQPWFAMRYVDGVAVDLWCDTRGAALRARVELLKQACDAVAYAHSRGVLHRDLKPSNLLVADDGRLQLVDFGISAALGPNIAADHPQIALSRAYAAPEVMAGAAYGPTGDIYALGALMYRLLGAGAPAPEWGIWSMLPAMRPKEPDALSANAARATQEQARQRAAADPEDLSRRLSGDLDAIAAKAVAVDPERRYASARALGDDLQRWLDGRAVEARSGERYYRVRRFLRRHRLTMGLVAMLLLALASSLGVMLHQQRRMASEAQASEAVGRLFASTLGNATLSGIGATPFSSRELLGKTEQELNQMPLAEHAELHARSLAALARGYAVVGDYGHAQELAERAQAVLQGQADRDGYVAATQLALLNTHAQHAQAQALARRWIGQLQDRDDPRSRRARSGFEAQLATAQWGQGDPYGALRTIDAALAHIPEHGATTDRELLAELLILRSSFRTLLLRFQQARDDASRAILLADPINPVLADDARERLLLVSFAASSTVDIAVAQRLVDSRHRTLGERHPKTGLAWIYLGQAQLLSGNQVDAQEQTLTGERLIEASYGRDHPTYAYAIITGSNIRSSNDARDNLAVLRRGLAIYQATLGPTHPQTLQAKYRIAARLGDLAPSLQRPGDFEELIGLFEDNIRIKRAGHLPAPWEELYLGRALTRKGGAANLEAGASWLRVSQENVRRYFAPDDLYGMFTRNSVAESRYLRGDPAGADRDFALIREQLRGKPGFANQVMTHYALLYRAAYAHQTCRRAEAERLLTEAYDTDLGVTGAHSFITRDALAYLEHFRRHGNLHNDDSSSLLYPALAPANAGAERCQGR</sequence>
<dbReference type="PANTHER" id="PTHR43289">
    <property type="entry name" value="MITOGEN-ACTIVATED PROTEIN KINASE KINASE KINASE 20-RELATED"/>
    <property type="match status" value="1"/>
</dbReference>
<feature type="transmembrane region" description="Helical" evidence="6">
    <location>
        <begin position="401"/>
        <end position="421"/>
    </location>
</feature>
<dbReference type="EMBL" id="QTSU01000002">
    <property type="protein sequence ID" value="RDZ27301.1"/>
    <property type="molecule type" value="Genomic_DNA"/>
</dbReference>
<dbReference type="GO" id="GO:0004674">
    <property type="term" value="F:protein serine/threonine kinase activity"/>
    <property type="evidence" value="ECO:0007669"/>
    <property type="project" value="UniProtKB-KW"/>
</dbReference>
<organism evidence="8 9">
    <name type="scientific">Lysobacter silvisoli</name>
    <dbReference type="NCBI Taxonomy" id="2293254"/>
    <lineage>
        <taxon>Bacteria</taxon>
        <taxon>Pseudomonadati</taxon>
        <taxon>Pseudomonadota</taxon>
        <taxon>Gammaproteobacteria</taxon>
        <taxon>Lysobacterales</taxon>
        <taxon>Lysobacteraceae</taxon>
        <taxon>Lysobacter</taxon>
    </lineage>
</organism>
<dbReference type="RefSeq" id="WP_115859677.1">
    <property type="nucleotide sequence ID" value="NZ_QTSU01000002.1"/>
</dbReference>
<keyword evidence="8" id="KW-0723">Serine/threonine-protein kinase</keyword>
<comment type="caution">
    <text evidence="8">The sequence shown here is derived from an EMBL/GenBank/DDBJ whole genome shotgun (WGS) entry which is preliminary data.</text>
</comment>
<dbReference type="Gene3D" id="1.25.40.10">
    <property type="entry name" value="Tetratricopeptide repeat domain"/>
    <property type="match status" value="1"/>
</dbReference>
<dbReference type="GO" id="GO:0005524">
    <property type="term" value="F:ATP binding"/>
    <property type="evidence" value="ECO:0007669"/>
    <property type="project" value="UniProtKB-KW"/>
</dbReference>
<keyword evidence="6" id="KW-0472">Membrane</keyword>
<keyword evidence="6" id="KW-1133">Transmembrane helix</keyword>
<feature type="compositionally biased region" description="Low complexity" evidence="5">
    <location>
        <begin position="317"/>
        <end position="326"/>
    </location>
</feature>
<dbReference type="PROSITE" id="PS00108">
    <property type="entry name" value="PROTEIN_KINASE_ST"/>
    <property type="match status" value="1"/>
</dbReference>
<evidence type="ECO:0000256" key="5">
    <source>
        <dbReference type="SAM" id="MobiDB-lite"/>
    </source>
</evidence>
<evidence type="ECO:0000256" key="6">
    <source>
        <dbReference type="SAM" id="Phobius"/>
    </source>
</evidence>
<evidence type="ECO:0000256" key="1">
    <source>
        <dbReference type="ARBA" id="ARBA00022679"/>
    </source>
</evidence>
<feature type="compositionally biased region" description="Basic and acidic residues" evidence="5">
    <location>
        <begin position="327"/>
        <end position="338"/>
    </location>
</feature>
<dbReference type="Proteomes" id="UP000264492">
    <property type="component" value="Unassembled WGS sequence"/>
</dbReference>
<feature type="domain" description="Protein kinase" evidence="7">
    <location>
        <begin position="95"/>
        <end position="376"/>
    </location>
</feature>
<evidence type="ECO:0000256" key="4">
    <source>
        <dbReference type="ARBA" id="ARBA00022840"/>
    </source>
</evidence>
<dbReference type="Pfam" id="PF00069">
    <property type="entry name" value="Pkinase"/>
    <property type="match status" value="1"/>
</dbReference>
<dbReference type="InterPro" id="IPR008271">
    <property type="entry name" value="Ser/Thr_kinase_AS"/>
</dbReference>
<dbReference type="InterPro" id="IPR000719">
    <property type="entry name" value="Prot_kinase_dom"/>
</dbReference>
<evidence type="ECO:0000259" key="7">
    <source>
        <dbReference type="PROSITE" id="PS50011"/>
    </source>
</evidence>
<dbReference type="OrthoDB" id="9801841at2"/>
<dbReference type="AlphaFoldDB" id="A0A371K054"/>
<keyword evidence="1" id="KW-0808">Transferase</keyword>